<feature type="coiled-coil region" evidence="1">
    <location>
        <begin position="13"/>
        <end position="40"/>
    </location>
</feature>
<evidence type="ECO:0000256" key="1">
    <source>
        <dbReference type="SAM" id="Coils"/>
    </source>
</evidence>
<evidence type="ECO:0000313" key="2">
    <source>
        <dbReference type="EMBL" id="OGD78159.1"/>
    </source>
</evidence>
<dbReference type="EMBL" id="MFAM01000057">
    <property type="protein sequence ID" value="OGD78159.1"/>
    <property type="molecule type" value="Genomic_DNA"/>
</dbReference>
<reference evidence="2 3" key="1">
    <citation type="journal article" date="2016" name="Nat. Commun.">
        <title>Thousands of microbial genomes shed light on interconnected biogeochemical processes in an aquifer system.</title>
        <authorList>
            <person name="Anantharaman K."/>
            <person name="Brown C.T."/>
            <person name="Hug L.A."/>
            <person name="Sharon I."/>
            <person name="Castelle C.J."/>
            <person name="Probst A.J."/>
            <person name="Thomas B.C."/>
            <person name="Singh A."/>
            <person name="Wilkins M.J."/>
            <person name="Karaoz U."/>
            <person name="Brodie E.L."/>
            <person name="Williams K.H."/>
            <person name="Hubbard S.S."/>
            <person name="Banfield J.F."/>
        </authorList>
    </citation>
    <scope>NUCLEOTIDE SEQUENCE [LARGE SCALE GENOMIC DNA]</scope>
</reference>
<proteinExistence type="predicted"/>
<dbReference type="AlphaFoldDB" id="A0A1F5FEW7"/>
<evidence type="ECO:0000313" key="3">
    <source>
        <dbReference type="Proteomes" id="UP000176682"/>
    </source>
</evidence>
<accession>A0A1F5FEW7</accession>
<name>A0A1F5FEW7_9BACT</name>
<sequence length="66" mass="7767">MTKLTQLEIRKEREAIDGQIKGLEEQIEDLRTKRVRLQKKCNHPKSYQYSACGELGWKCPDCGWQT</sequence>
<gene>
    <name evidence="2" type="ORF">A2368_02770</name>
</gene>
<organism evidence="2 3">
    <name type="scientific">Candidatus Collierbacteria bacterium RIFOXYB1_FULL_49_13</name>
    <dbReference type="NCBI Taxonomy" id="1817728"/>
    <lineage>
        <taxon>Bacteria</taxon>
        <taxon>Candidatus Collieribacteriota</taxon>
    </lineage>
</organism>
<dbReference type="Proteomes" id="UP000176682">
    <property type="component" value="Unassembled WGS sequence"/>
</dbReference>
<keyword evidence="1" id="KW-0175">Coiled coil</keyword>
<protein>
    <submittedName>
        <fullName evidence="2">Uncharacterized protein</fullName>
    </submittedName>
</protein>
<comment type="caution">
    <text evidence="2">The sequence shown here is derived from an EMBL/GenBank/DDBJ whole genome shotgun (WGS) entry which is preliminary data.</text>
</comment>